<protein>
    <submittedName>
        <fullName evidence="2">Uncharacterized protein</fullName>
    </submittedName>
</protein>
<sequence length="217" mass="24187">MISRAINQKTARHLAYEAFLDLARNLDCVGVEPRNDLGRPLFDGISPSHAGAMARQRGLRLLGLSEVYPFNDWSEERANAVETLIAAAVEKRGRNHQPHPMLQSTSMRPSAAMTLSTMARHPSAVEMSLAKARACRPQPRSAKRSLPHLRHSCRWTTTRAPSAAKRALIALPMPPAPPVTMTTLSVKRMIVTSCSCRRSRPVRRRSRTPARDGRRTR</sequence>
<name>A0A7W8X8L5_9HYPH</name>
<feature type="region of interest" description="Disordered" evidence="1">
    <location>
        <begin position="196"/>
        <end position="217"/>
    </location>
</feature>
<dbReference type="Proteomes" id="UP000585507">
    <property type="component" value="Unassembled WGS sequence"/>
</dbReference>
<dbReference type="Gene3D" id="3.20.20.150">
    <property type="entry name" value="Divalent-metal-dependent TIM barrel enzymes"/>
    <property type="match status" value="1"/>
</dbReference>
<organism evidence="2 3">
    <name type="scientific">Rhizobium giardinii</name>
    <dbReference type="NCBI Taxonomy" id="56731"/>
    <lineage>
        <taxon>Bacteria</taxon>
        <taxon>Pseudomonadati</taxon>
        <taxon>Pseudomonadota</taxon>
        <taxon>Alphaproteobacteria</taxon>
        <taxon>Hyphomicrobiales</taxon>
        <taxon>Rhizobiaceae</taxon>
        <taxon>Rhizobium/Agrobacterium group</taxon>
        <taxon>Rhizobium</taxon>
    </lineage>
</organism>
<dbReference type="AlphaFoldDB" id="A0A7W8X8L5"/>
<dbReference type="InterPro" id="IPR036237">
    <property type="entry name" value="Xyl_isomerase-like_sf"/>
</dbReference>
<dbReference type="SUPFAM" id="SSF51658">
    <property type="entry name" value="Xylose isomerase-like"/>
    <property type="match status" value="1"/>
</dbReference>
<dbReference type="EMBL" id="JACHBK010000005">
    <property type="protein sequence ID" value="MBB5535682.1"/>
    <property type="molecule type" value="Genomic_DNA"/>
</dbReference>
<gene>
    <name evidence="2" type="ORF">GGD55_002386</name>
</gene>
<feature type="compositionally biased region" description="Basic residues" evidence="1">
    <location>
        <begin position="197"/>
        <end position="208"/>
    </location>
</feature>
<accession>A0A7W8X8L5</accession>
<evidence type="ECO:0000313" key="3">
    <source>
        <dbReference type="Proteomes" id="UP000585507"/>
    </source>
</evidence>
<evidence type="ECO:0000256" key="1">
    <source>
        <dbReference type="SAM" id="MobiDB-lite"/>
    </source>
</evidence>
<comment type="caution">
    <text evidence="2">The sequence shown here is derived from an EMBL/GenBank/DDBJ whole genome shotgun (WGS) entry which is preliminary data.</text>
</comment>
<proteinExistence type="predicted"/>
<evidence type="ECO:0000313" key="2">
    <source>
        <dbReference type="EMBL" id="MBB5535682.1"/>
    </source>
</evidence>
<keyword evidence="3" id="KW-1185">Reference proteome</keyword>
<reference evidence="2 3" key="1">
    <citation type="submission" date="2020-08" db="EMBL/GenBank/DDBJ databases">
        <title>Genomic Encyclopedia of Type Strains, Phase IV (KMG-V): Genome sequencing to study the core and pangenomes of soil and plant-associated prokaryotes.</title>
        <authorList>
            <person name="Whitman W."/>
        </authorList>
    </citation>
    <scope>NUCLEOTIDE SEQUENCE [LARGE SCALE GENOMIC DNA]</scope>
    <source>
        <strain evidence="2 3">SEMIA 4084</strain>
    </source>
</reference>